<protein>
    <submittedName>
        <fullName evidence="1">Uncharacterized protein</fullName>
    </submittedName>
</protein>
<proteinExistence type="predicted"/>
<reference evidence="1 2" key="1">
    <citation type="submission" date="2023-02" db="EMBL/GenBank/DDBJ databases">
        <title>Oceanobacillus kimchii IFOP_LL358 isolated form Alexandrium catenella lab strain.</title>
        <authorList>
            <person name="Gajardo G."/>
            <person name="Ueki S."/>
            <person name="Maruyama F."/>
        </authorList>
    </citation>
    <scope>NUCLEOTIDE SEQUENCE [LARGE SCALE GENOMIC DNA]</scope>
    <source>
        <strain evidence="1 2">IFOP_LL358</strain>
    </source>
</reference>
<organism evidence="1 2">
    <name type="scientific">Oceanobacillus kimchii</name>
    <dbReference type="NCBI Taxonomy" id="746691"/>
    <lineage>
        <taxon>Bacteria</taxon>
        <taxon>Bacillati</taxon>
        <taxon>Bacillota</taxon>
        <taxon>Bacilli</taxon>
        <taxon>Bacillales</taxon>
        <taxon>Bacillaceae</taxon>
        <taxon>Oceanobacillus</taxon>
    </lineage>
</organism>
<dbReference type="RefSeq" id="WP_317958057.1">
    <property type="nucleotide sequence ID" value="NZ_BSKO01000001.1"/>
</dbReference>
<dbReference type="EMBL" id="BSKO01000001">
    <property type="protein sequence ID" value="GLO66175.1"/>
    <property type="molecule type" value="Genomic_DNA"/>
</dbReference>
<evidence type="ECO:0000313" key="2">
    <source>
        <dbReference type="Proteomes" id="UP001275436"/>
    </source>
</evidence>
<sequence length="57" mass="6680">MNPSTEKFLVIKNFVDKIKYKGRFTIMFDYTEGEIVAGRSSKKWIKDRLESGHLVKV</sequence>
<evidence type="ECO:0000313" key="1">
    <source>
        <dbReference type="EMBL" id="GLO66175.1"/>
    </source>
</evidence>
<keyword evidence="2" id="KW-1185">Reference proteome</keyword>
<accession>A0ABQ5TM36</accession>
<gene>
    <name evidence="1" type="ORF">MACH08_19590</name>
</gene>
<comment type="caution">
    <text evidence="1">The sequence shown here is derived from an EMBL/GenBank/DDBJ whole genome shotgun (WGS) entry which is preliminary data.</text>
</comment>
<dbReference type="Proteomes" id="UP001275436">
    <property type="component" value="Unassembled WGS sequence"/>
</dbReference>
<name>A0ABQ5TM36_9BACI</name>